<accession>A0A0N4UFQ9</accession>
<sequence length="161" mass="19200">LRDEFVTTCMRLSYQSEKSLIEFCQAYENICFDVPMEDSINRKIPSFVSYFRITTTTTENPHDYILFCREFKHRFLYVCPDPLRFGQKAIFCPLYAERCDVALPDRSIIPTRPHNEHKIVIASLCSRYKMFANNYCRNPFFQGNYKSACEKYFQFCTSNHR</sequence>
<dbReference type="AlphaFoldDB" id="A0A0N4UFQ9"/>
<proteinExistence type="predicted"/>
<name>A0A0N4UFQ9_DRAME</name>
<evidence type="ECO:0000313" key="1">
    <source>
        <dbReference type="Proteomes" id="UP000038040"/>
    </source>
</evidence>
<dbReference type="WBParaSite" id="DME_0000628701-mRNA-1">
    <property type="protein sequence ID" value="DME_0000628701-mRNA-1"/>
    <property type="gene ID" value="DME_0000628701"/>
</dbReference>
<evidence type="ECO:0000313" key="2">
    <source>
        <dbReference type="WBParaSite" id="DME_0000628701-mRNA-1"/>
    </source>
</evidence>
<organism evidence="1 2">
    <name type="scientific">Dracunculus medinensis</name>
    <name type="common">Guinea worm</name>
    <dbReference type="NCBI Taxonomy" id="318479"/>
    <lineage>
        <taxon>Eukaryota</taxon>
        <taxon>Metazoa</taxon>
        <taxon>Ecdysozoa</taxon>
        <taxon>Nematoda</taxon>
        <taxon>Chromadorea</taxon>
        <taxon>Rhabditida</taxon>
        <taxon>Spirurina</taxon>
        <taxon>Dracunculoidea</taxon>
        <taxon>Dracunculidae</taxon>
        <taxon>Dracunculus</taxon>
    </lineage>
</organism>
<dbReference type="Proteomes" id="UP000038040">
    <property type="component" value="Unplaced"/>
</dbReference>
<reference evidence="2" key="1">
    <citation type="submission" date="2017-02" db="UniProtKB">
        <authorList>
            <consortium name="WormBaseParasite"/>
        </authorList>
    </citation>
    <scope>IDENTIFICATION</scope>
</reference>
<protein>
    <submittedName>
        <fullName evidence="2">DUF19 domain-containing protein</fullName>
    </submittedName>
</protein>